<protein>
    <submittedName>
        <fullName evidence="1">Uncharacterized protein</fullName>
    </submittedName>
</protein>
<gene>
    <name evidence="1" type="ORF">AVDCRST_MAG93-3995</name>
</gene>
<sequence length="21" mass="2334">MRDEVVEASSGDWLVPFLLLG</sequence>
<evidence type="ECO:0000313" key="1">
    <source>
        <dbReference type="EMBL" id="CAA9292314.1"/>
    </source>
</evidence>
<dbReference type="AlphaFoldDB" id="A0A6J4K0E8"/>
<name>A0A6J4K0E8_9CHLR</name>
<proteinExistence type="predicted"/>
<dbReference type="EMBL" id="CADCTR010001354">
    <property type="protein sequence ID" value="CAA9292314.1"/>
    <property type="molecule type" value="Genomic_DNA"/>
</dbReference>
<feature type="non-terminal residue" evidence="1">
    <location>
        <position position="21"/>
    </location>
</feature>
<reference evidence="1" key="1">
    <citation type="submission" date="2020-02" db="EMBL/GenBank/DDBJ databases">
        <authorList>
            <person name="Meier V. D."/>
        </authorList>
    </citation>
    <scope>NUCLEOTIDE SEQUENCE</scope>
    <source>
        <strain evidence="1">AVDCRST_MAG93</strain>
    </source>
</reference>
<organism evidence="1">
    <name type="scientific">uncultured Chloroflexia bacterium</name>
    <dbReference type="NCBI Taxonomy" id="1672391"/>
    <lineage>
        <taxon>Bacteria</taxon>
        <taxon>Bacillati</taxon>
        <taxon>Chloroflexota</taxon>
        <taxon>Chloroflexia</taxon>
        <taxon>environmental samples</taxon>
    </lineage>
</organism>
<accession>A0A6J4K0E8</accession>